<sequence>MGWGFAHPDNPDEAGRAQVQKELVLADIATEIYSVLHNKDVTRREIGAMCQELADRSVDGYHLLFR</sequence>
<proteinExistence type="predicted"/>
<accession>A0AA36C6M4</accession>
<dbReference type="Proteomes" id="UP001177023">
    <property type="component" value="Unassembled WGS sequence"/>
</dbReference>
<organism evidence="1 2">
    <name type="scientific">Mesorhabditis spiculigera</name>
    <dbReference type="NCBI Taxonomy" id="96644"/>
    <lineage>
        <taxon>Eukaryota</taxon>
        <taxon>Metazoa</taxon>
        <taxon>Ecdysozoa</taxon>
        <taxon>Nematoda</taxon>
        <taxon>Chromadorea</taxon>
        <taxon>Rhabditida</taxon>
        <taxon>Rhabditina</taxon>
        <taxon>Rhabditomorpha</taxon>
        <taxon>Rhabditoidea</taxon>
        <taxon>Rhabditidae</taxon>
        <taxon>Mesorhabditinae</taxon>
        <taxon>Mesorhabditis</taxon>
    </lineage>
</organism>
<evidence type="ECO:0000313" key="2">
    <source>
        <dbReference type="Proteomes" id="UP001177023"/>
    </source>
</evidence>
<dbReference type="EMBL" id="CATQJA010000628">
    <property type="protein sequence ID" value="CAJ0562173.1"/>
    <property type="molecule type" value="Genomic_DNA"/>
</dbReference>
<gene>
    <name evidence="1" type="ORF">MSPICULIGERA_LOCUS2051</name>
</gene>
<name>A0AA36C6M4_9BILA</name>
<protein>
    <submittedName>
        <fullName evidence="1">Uncharacterized protein</fullName>
    </submittedName>
</protein>
<keyword evidence="2" id="KW-1185">Reference proteome</keyword>
<reference evidence="1" key="1">
    <citation type="submission" date="2023-06" db="EMBL/GenBank/DDBJ databases">
        <authorList>
            <person name="Delattre M."/>
        </authorList>
    </citation>
    <scope>NUCLEOTIDE SEQUENCE</scope>
    <source>
        <strain evidence="1">AF72</strain>
    </source>
</reference>
<evidence type="ECO:0000313" key="1">
    <source>
        <dbReference type="EMBL" id="CAJ0562173.1"/>
    </source>
</evidence>
<feature type="non-terminal residue" evidence="1">
    <location>
        <position position="66"/>
    </location>
</feature>
<comment type="caution">
    <text evidence="1">The sequence shown here is derived from an EMBL/GenBank/DDBJ whole genome shotgun (WGS) entry which is preliminary data.</text>
</comment>
<dbReference type="AlphaFoldDB" id="A0AA36C6M4"/>